<protein>
    <recommendedName>
        <fullName evidence="2">Tim44-like domain-containing protein</fullName>
    </recommendedName>
</protein>
<evidence type="ECO:0000313" key="1">
    <source>
        <dbReference type="EMBL" id="GAF98320.1"/>
    </source>
</evidence>
<gene>
    <name evidence="1" type="ORF">S01H1_20024</name>
</gene>
<feature type="non-terminal residue" evidence="1">
    <location>
        <position position="1"/>
    </location>
</feature>
<accession>X0VCL2</accession>
<dbReference type="EMBL" id="BARS01010897">
    <property type="protein sequence ID" value="GAF98320.1"/>
    <property type="molecule type" value="Genomic_DNA"/>
</dbReference>
<proteinExistence type="predicted"/>
<reference evidence="1" key="1">
    <citation type="journal article" date="2014" name="Front. Microbiol.">
        <title>High frequency of phylogenetically diverse reductive dehalogenase-homologous genes in deep subseafloor sedimentary metagenomes.</title>
        <authorList>
            <person name="Kawai M."/>
            <person name="Futagami T."/>
            <person name="Toyoda A."/>
            <person name="Takaki Y."/>
            <person name="Nishi S."/>
            <person name="Hori S."/>
            <person name="Arai W."/>
            <person name="Tsubouchi T."/>
            <person name="Morono Y."/>
            <person name="Uchiyama I."/>
            <person name="Ito T."/>
            <person name="Fujiyama A."/>
            <person name="Inagaki F."/>
            <person name="Takami H."/>
        </authorList>
    </citation>
    <scope>NUCLEOTIDE SEQUENCE</scope>
    <source>
        <strain evidence="1">Expedition CK06-06</strain>
    </source>
</reference>
<dbReference type="AlphaFoldDB" id="X0VCL2"/>
<name>X0VCL2_9ZZZZ</name>
<comment type="caution">
    <text evidence="1">The sequence shown here is derived from an EMBL/GenBank/DDBJ whole genome shotgun (WGS) entry which is preliminary data.</text>
</comment>
<sequence>DIHEILTAQPSSSAKYQFRQLLEAVDPNIPIKIVSQQEKDDYMKVVWLLTFKRTVKFGGDAKKMVFEPGSTLEFDATLKRTEQGWLIDNI</sequence>
<evidence type="ECO:0008006" key="2">
    <source>
        <dbReference type="Google" id="ProtNLM"/>
    </source>
</evidence>
<organism evidence="1">
    <name type="scientific">marine sediment metagenome</name>
    <dbReference type="NCBI Taxonomy" id="412755"/>
    <lineage>
        <taxon>unclassified sequences</taxon>
        <taxon>metagenomes</taxon>
        <taxon>ecological metagenomes</taxon>
    </lineage>
</organism>